<dbReference type="PANTHER" id="PTHR21085">
    <property type="entry name" value="CHORISMATE SYNTHASE"/>
    <property type="match status" value="1"/>
</dbReference>
<keyword evidence="6 7" id="KW-0456">Lyase</keyword>
<accession>A0A0A2EP23</accession>
<dbReference type="SUPFAM" id="SSF103263">
    <property type="entry name" value="Chorismate synthase, AroC"/>
    <property type="match status" value="1"/>
</dbReference>
<evidence type="ECO:0000256" key="2">
    <source>
        <dbReference type="ARBA" id="ARBA00008014"/>
    </source>
</evidence>
<dbReference type="PROSITE" id="PS00787">
    <property type="entry name" value="CHORISMATE_SYNTHASE_1"/>
    <property type="match status" value="1"/>
</dbReference>
<feature type="binding site" evidence="7">
    <location>
        <position position="283"/>
    </location>
    <ligand>
        <name>FMN</name>
        <dbReference type="ChEBI" id="CHEBI:58210"/>
    </ligand>
</feature>
<dbReference type="GO" id="GO:0009423">
    <property type="term" value="P:chorismate biosynthetic process"/>
    <property type="evidence" value="ECO:0007669"/>
    <property type="project" value="UniProtKB-UniRule"/>
</dbReference>
<dbReference type="Pfam" id="PF01264">
    <property type="entry name" value="Chorismate_synt"/>
    <property type="match status" value="1"/>
</dbReference>
<keyword evidence="7" id="KW-0285">Flavoprotein</keyword>
<gene>
    <name evidence="7" type="primary">aroC</name>
    <name evidence="9" type="ORF">HQ35_07995</name>
</gene>
<comment type="caution">
    <text evidence="7">Lacks conserved residue(s) required for the propagation of feature annotation.</text>
</comment>
<keyword evidence="10" id="KW-1185">Reference proteome</keyword>
<dbReference type="InterPro" id="IPR035904">
    <property type="entry name" value="Chorismate_synth_AroC_sf"/>
</dbReference>
<dbReference type="InterPro" id="IPR020541">
    <property type="entry name" value="Chorismate_synthase_CS"/>
</dbReference>
<keyword evidence="4 7" id="KW-0028">Amino-acid biosynthesis</keyword>
<dbReference type="HAMAP" id="MF_00300">
    <property type="entry name" value="Chorismate_synth"/>
    <property type="match status" value="1"/>
</dbReference>
<sequence length="356" mass="38015">MNTFGRIFRLTTFGESHGTAIGGVIDGCPPGIEIDMDSIAQAIERRKGKGGITTARSESDIPHFVSGLFEGKTTGTPIAFVIQNKTQESKDYDHLKEVFRPSHADYTYAMKYGVRDHRGGGRASARETVVRVVAGEIAAQILRKEGIEIVAYTSRVGEKSLPTMYYDDVRRTDLLGRMVGCPDAEMDGEMYTYLSDVRAAGNTVGGIVGVSITGVPAGVGSPLYEKLEARLASAMMSIGASKGVEIGDGFAMAEMKGSDANDQMRAEGSSVRATTNHSGGIQGGISNGEEIRLRVAFKPIASIALAQKTVNTEGKDVGLNISGRHDASVFPRVLPVVEAMASLVILDELLCQRLYS</sequence>
<protein>
    <recommendedName>
        <fullName evidence="3 7">Chorismate synthase</fullName>
        <shortName evidence="7">CS</shortName>
        <ecNumber evidence="3 7">4.2.3.5</ecNumber>
    </recommendedName>
    <alternativeName>
        <fullName evidence="7">5-enolpyruvylshikimate-3-phosphate phospholyase</fullName>
    </alternativeName>
</protein>
<dbReference type="STRING" id="36874.HQ34_00235"/>
<comment type="caution">
    <text evidence="9">The sequence shown here is derived from an EMBL/GenBank/DDBJ whole genome shotgun (WGS) entry which is preliminary data.</text>
</comment>
<dbReference type="GO" id="GO:0008652">
    <property type="term" value="P:amino acid biosynthetic process"/>
    <property type="evidence" value="ECO:0007669"/>
    <property type="project" value="UniProtKB-KW"/>
</dbReference>
<comment type="function">
    <text evidence="7">Catalyzes the anti-1,4-elimination of the C-3 phosphate and the C-6 proR hydrogen from 5-enolpyruvylshikimate-3-phosphate (EPSP) to yield chorismate, which is the branch point compound that serves as the starting substrate for the three terminal pathways of aromatic amino acid biosynthesis. This reaction introduces a second double bond into the aromatic ring system.</text>
</comment>
<evidence type="ECO:0000313" key="9">
    <source>
        <dbReference type="EMBL" id="KGN79235.1"/>
    </source>
</evidence>
<dbReference type="EC" id="4.2.3.5" evidence="3 7"/>
<comment type="subunit">
    <text evidence="7">Homotetramer.</text>
</comment>
<keyword evidence="7" id="KW-0288">FMN</keyword>
<dbReference type="PANTHER" id="PTHR21085:SF0">
    <property type="entry name" value="CHORISMATE SYNTHASE"/>
    <property type="match status" value="1"/>
</dbReference>
<comment type="pathway">
    <text evidence="1 7 8">Metabolic intermediate biosynthesis; chorismate biosynthesis; chorismate from D-erythrose 4-phosphate and phosphoenolpyruvate: step 7/7.</text>
</comment>
<dbReference type="OrthoDB" id="9771806at2"/>
<dbReference type="UniPathway" id="UPA00053">
    <property type="reaction ID" value="UER00090"/>
</dbReference>
<comment type="similarity">
    <text evidence="2 7 8">Belongs to the chorismate synthase family.</text>
</comment>
<feature type="binding site" evidence="7">
    <location>
        <begin position="122"/>
        <end position="124"/>
    </location>
    <ligand>
        <name>FMN</name>
        <dbReference type="ChEBI" id="CHEBI:58210"/>
    </ligand>
</feature>
<dbReference type="NCBIfam" id="NF003793">
    <property type="entry name" value="PRK05382.1"/>
    <property type="match status" value="1"/>
</dbReference>
<dbReference type="GO" id="GO:0010181">
    <property type="term" value="F:FMN binding"/>
    <property type="evidence" value="ECO:0007669"/>
    <property type="project" value="TreeGrafter"/>
</dbReference>
<dbReference type="GO" id="GO:0004107">
    <property type="term" value="F:chorismate synthase activity"/>
    <property type="evidence" value="ECO:0007669"/>
    <property type="project" value="UniProtKB-UniRule"/>
</dbReference>
<keyword evidence="7" id="KW-0521">NADP</keyword>
<keyword evidence="7" id="KW-0274">FAD</keyword>
<organism evidence="9 10">
    <name type="scientific">Porphyromonas cangingivalis</name>
    <dbReference type="NCBI Taxonomy" id="36874"/>
    <lineage>
        <taxon>Bacteria</taxon>
        <taxon>Pseudomonadati</taxon>
        <taxon>Bacteroidota</taxon>
        <taxon>Bacteroidia</taxon>
        <taxon>Bacteroidales</taxon>
        <taxon>Porphyromonadaceae</taxon>
        <taxon>Porphyromonas</taxon>
    </lineage>
</organism>
<dbReference type="RefSeq" id="WP_036852327.1">
    <property type="nucleotide sequence ID" value="NZ_JQJD01000051.1"/>
</dbReference>
<dbReference type="eggNOG" id="COG0082">
    <property type="taxonomic scope" value="Bacteria"/>
</dbReference>
<dbReference type="PIRSF" id="PIRSF001456">
    <property type="entry name" value="Chorismate_synth"/>
    <property type="match status" value="1"/>
</dbReference>
<dbReference type="NCBIfam" id="TIGR00033">
    <property type="entry name" value="aroC"/>
    <property type="match status" value="1"/>
</dbReference>
<name>A0A0A2EP23_PORCN</name>
<dbReference type="InterPro" id="IPR000453">
    <property type="entry name" value="Chorismate_synth"/>
</dbReference>
<keyword evidence="5 7" id="KW-0057">Aromatic amino acid biosynthesis</keyword>
<evidence type="ECO:0000256" key="8">
    <source>
        <dbReference type="RuleBase" id="RU000605"/>
    </source>
</evidence>
<feature type="binding site" evidence="7">
    <location>
        <position position="324"/>
    </location>
    <ligand>
        <name>FMN</name>
        <dbReference type="ChEBI" id="CHEBI:58210"/>
    </ligand>
</feature>
<dbReference type="EMBL" id="JQJD01000051">
    <property type="protein sequence ID" value="KGN79235.1"/>
    <property type="molecule type" value="Genomic_DNA"/>
</dbReference>
<evidence type="ECO:0000256" key="4">
    <source>
        <dbReference type="ARBA" id="ARBA00022605"/>
    </source>
</evidence>
<feature type="binding site" evidence="7">
    <location>
        <position position="45"/>
    </location>
    <ligand>
        <name>NADP(+)</name>
        <dbReference type="ChEBI" id="CHEBI:58349"/>
    </ligand>
</feature>
<dbReference type="GO" id="GO:0005829">
    <property type="term" value="C:cytosol"/>
    <property type="evidence" value="ECO:0007669"/>
    <property type="project" value="TreeGrafter"/>
</dbReference>
<evidence type="ECO:0000256" key="3">
    <source>
        <dbReference type="ARBA" id="ARBA00013036"/>
    </source>
</evidence>
<evidence type="ECO:0000256" key="7">
    <source>
        <dbReference type="HAMAP-Rule" id="MF_00300"/>
    </source>
</evidence>
<comment type="cofactor">
    <cofactor evidence="7 8">
        <name>FMNH2</name>
        <dbReference type="ChEBI" id="CHEBI:57618"/>
    </cofactor>
    <text evidence="7 8">Reduced FMN (FMNH(2)).</text>
</comment>
<dbReference type="GO" id="GO:0009073">
    <property type="term" value="P:aromatic amino acid family biosynthetic process"/>
    <property type="evidence" value="ECO:0007669"/>
    <property type="project" value="UniProtKB-KW"/>
</dbReference>
<evidence type="ECO:0000256" key="5">
    <source>
        <dbReference type="ARBA" id="ARBA00023141"/>
    </source>
</evidence>
<evidence type="ECO:0000313" key="10">
    <source>
        <dbReference type="Proteomes" id="UP000030125"/>
    </source>
</evidence>
<feature type="binding site" evidence="7">
    <location>
        <begin position="298"/>
        <end position="302"/>
    </location>
    <ligand>
        <name>FMN</name>
        <dbReference type="ChEBI" id="CHEBI:58210"/>
    </ligand>
</feature>
<dbReference type="AlphaFoldDB" id="A0A0A2EP23"/>
<dbReference type="CDD" id="cd07304">
    <property type="entry name" value="Chorismate_synthase"/>
    <property type="match status" value="1"/>
</dbReference>
<evidence type="ECO:0000256" key="6">
    <source>
        <dbReference type="ARBA" id="ARBA00023239"/>
    </source>
</evidence>
<reference evidence="9 10" key="1">
    <citation type="submission" date="2014-08" db="EMBL/GenBank/DDBJ databases">
        <title>Porphyromonas cangingivalis strain:COT-109_OH1386 Genome sequencing.</title>
        <authorList>
            <person name="Wallis C."/>
            <person name="Deusch O."/>
            <person name="O'Flynn C."/>
            <person name="Davis I."/>
            <person name="Jospin G."/>
            <person name="Darling A.E."/>
            <person name="Coil D.A."/>
            <person name="Alexiev A."/>
            <person name="Horsfall A."/>
            <person name="Kirkwood N."/>
            <person name="Harris S."/>
            <person name="Eisen J.A."/>
        </authorList>
    </citation>
    <scope>NUCLEOTIDE SEQUENCE [LARGE SCALE GENOMIC DNA]</scope>
    <source>
        <strain evidence="10">COT-109 OH1386</strain>
    </source>
</reference>
<dbReference type="Gene3D" id="3.60.150.10">
    <property type="entry name" value="Chorismate synthase AroC"/>
    <property type="match status" value="1"/>
</dbReference>
<proteinExistence type="inferred from homology"/>
<dbReference type="Proteomes" id="UP000030125">
    <property type="component" value="Unassembled WGS sequence"/>
</dbReference>
<evidence type="ECO:0000256" key="1">
    <source>
        <dbReference type="ARBA" id="ARBA00005044"/>
    </source>
</evidence>
<comment type="catalytic activity">
    <reaction evidence="7 8">
        <text>5-O-(1-carboxyvinyl)-3-phosphoshikimate = chorismate + phosphate</text>
        <dbReference type="Rhea" id="RHEA:21020"/>
        <dbReference type="ChEBI" id="CHEBI:29748"/>
        <dbReference type="ChEBI" id="CHEBI:43474"/>
        <dbReference type="ChEBI" id="CHEBI:57701"/>
        <dbReference type="EC" id="4.2.3.5"/>
    </reaction>
</comment>